<accession>A0ACB6RH17</accession>
<reference evidence="1" key="1">
    <citation type="journal article" date="2020" name="Stud. Mycol.">
        <title>101 Dothideomycetes genomes: a test case for predicting lifestyles and emergence of pathogens.</title>
        <authorList>
            <person name="Haridas S."/>
            <person name="Albert R."/>
            <person name="Binder M."/>
            <person name="Bloem J."/>
            <person name="Labutti K."/>
            <person name="Salamov A."/>
            <person name="Andreopoulos B."/>
            <person name="Baker S."/>
            <person name="Barry K."/>
            <person name="Bills G."/>
            <person name="Bluhm B."/>
            <person name="Cannon C."/>
            <person name="Castanera R."/>
            <person name="Culley D."/>
            <person name="Daum C."/>
            <person name="Ezra D."/>
            <person name="Gonzalez J."/>
            <person name="Henrissat B."/>
            <person name="Kuo A."/>
            <person name="Liang C."/>
            <person name="Lipzen A."/>
            <person name="Lutzoni F."/>
            <person name="Magnuson J."/>
            <person name="Mondo S."/>
            <person name="Nolan M."/>
            <person name="Ohm R."/>
            <person name="Pangilinan J."/>
            <person name="Park H.-J."/>
            <person name="Ramirez L."/>
            <person name="Alfaro M."/>
            <person name="Sun H."/>
            <person name="Tritt A."/>
            <person name="Yoshinaga Y."/>
            <person name="Zwiers L.-H."/>
            <person name="Turgeon B."/>
            <person name="Goodwin S."/>
            <person name="Spatafora J."/>
            <person name="Crous P."/>
            <person name="Grigoriev I."/>
        </authorList>
    </citation>
    <scope>NUCLEOTIDE SEQUENCE</scope>
    <source>
        <strain evidence="1">CBS 525.71</strain>
    </source>
</reference>
<proteinExistence type="predicted"/>
<name>A0ACB6RH17_9PLEO</name>
<dbReference type="EMBL" id="MU006759">
    <property type="protein sequence ID" value="KAF2621210.1"/>
    <property type="molecule type" value="Genomic_DNA"/>
</dbReference>
<evidence type="ECO:0000313" key="1">
    <source>
        <dbReference type="EMBL" id="KAF2621210.1"/>
    </source>
</evidence>
<evidence type="ECO:0000313" key="2">
    <source>
        <dbReference type="Proteomes" id="UP000799754"/>
    </source>
</evidence>
<protein>
    <submittedName>
        <fullName evidence="1">Uncharacterized protein</fullName>
    </submittedName>
</protein>
<sequence>MHAPAFTRQQSLGVISRMVSPAHSRRTSFLLSTSRLCTTWLQWYITPCEARGTDKITSRFSSTMVRLQANDRYYSRRGLLRFLQATFPNCKNFRISEVKDGFFTFEAPRELTDVSGLPTHQASKVPLTPAGRVDVSRHN</sequence>
<keyword evidence="2" id="KW-1185">Reference proteome</keyword>
<organism evidence="1 2">
    <name type="scientific">Macroventuria anomochaeta</name>
    <dbReference type="NCBI Taxonomy" id="301207"/>
    <lineage>
        <taxon>Eukaryota</taxon>
        <taxon>Fungi</taxon>
        <taxon>Dikarya</taxon>
        <taxon>Ascomycota</taxon>
        <taxon>Pezizomycotina</taxon>
        <taxon>Dothideomycetes</taxon>
        <taxon>Pleosporomycetidae</taxon>
        <taxon>Pleosporales</taxon>
        <taxon>Pleosporineae</taxon>
        <taxon>Didymellaceae</taxon>
        <taxon>Macroventuria</taxon>
    </lineage>
</organism>
<dbReference type="Proteomes" id="UP000799754">
    <property type="component" value="Unassembled WGS sequence"/>
</dbReference>
<comment type="caution">
    <text evidence="1">The sequence shown here is derived from an EMBL/GenBank/DDBJ whole genome shotgun (WGS) entry which is preliminary data.</text>
</comment>
<gene>
    <name evidence="1" type="ORF">BU25DRAFT_241725</name>
</gene>